<dbReference type="Pfam" id="PF07690">
    <property type="entry name" value="MFS_1"/>
    <property type="match status" value="1"/>
</dbReference>
<keyword evidence="4 6" id="KW-1133">Transmembrane helix</keyword>
<feature type="transmembrane region" description="Helical" evidence="6">
    <location>
        <begin position="180"/>
        <end position="200"/>
    </location>
</feature>
<dbReference type="SUPFAM" id="SSF103473">
    <property type="entry name" value="MFS general substrate transporter"/>
    <property type="match status" value="1"/>
</dbReference>
<evidence type="ECO:0000256" key="2">
    <source>
        <dbReference type="ARBA" id="ARBA00022475"/>
    </source>
</evidence>
<dbReference type="PANTHER" id="PTHR23513:SF6">
    <property type="entry name" value="MAJOR FACILITATOR SUPERFAMILY ASSOCIATED DOMAIN-CONTAINING PROTEIN"/>
    <property type="match status" value="1"/>
</dbReference>
<sequence length="208" mass="22954">MKVIEGNKKSYIKEILESYRFVFSHLLLKLIIICYIILVVSIGIFTSIQTFFILKTLKLDKSSLGLIIGLGNIGFFIGSFIASFLSKKVKIAKSILLSISFYFLGYISFYFFKSVYFLILGQVLISAALPVYNINIVTLRQNVTPTEKLASVSSIFRVCGRGLVPIGALIGGVLGTVISLKYSILIAAFIVILSAIPIVFSKNLMEGK</sequence>
<keyword evidence="5 6" id="KW-0472">Membrane</keyword>
<dbReference type="InterPro" id="IPR036259">
    <property type="entry name" value="MFS_trans_sf"/>
</dbReference>
<dbReference type="GO" id="GO:0005886">
    <property type="term" value="C:plasma membrane"/>
    <property type="evidence" value="ECO:0007669"/>
    <property type="project" value="UniProtKB-SubCell"/>
</dbReference>
<feature type="domain" description="Major facilitator superfamily (MFS) profile" evidence="7">
    <location>
        <begin position="27"/>
        <end position="208"/>
    </location>
</feature>
<dbReference type="KEGG" id="smf:Smon_0033"/>
<dbReference type="GO" id="GO:0022857">
    <property type="term" value="F:transmembrane transporter activity"/>
    <property type="evidence" value="ECO:0007669"/>
    <property type="project" value="InterPro"/>
</dbReference>
<dbReference type="InterPro" id="IPR020846">
    <property type="entry name" value="MFS_dom"/>
</dbReference>
<evidence type="ECO:0000256" key="1">
    <source>
        <dbReference type="ARBA" id="ARBA00004651"/>
    </source>
</evidence>
<gene>
    <name evidence="8" type="ordered locus">Smon_0033</name>
</gene>
<dbReference type="GeneID" id="29673256"/>
<dbReference type="Proteomes" id="UP000002072">
    <property type="component" value="Chromosome"/>
</dbReference>
<comment type="subcellular location">
    <subcellularLocation>
        <location evidence="1">Cell membrane</location>
        <topology evidence="1">Multi-pass membrane protein</topology>
    </subcellularLocation>
</comment>
<keyword evidence="9" id="KW-1185">Reference proteome</keyword>
<feature type="transmembrane region" description="Helical" evidence="6">
    <location>
        <begin position="155"/>
        <end position="174"/>
    </location>
</feature>
<evidence type="ECO:0000259" key="7">
    <source>
        <dbReference type="PROSITE" id="PS50850"/>
    </source>
</evidence>
<dbReference type="RefSeq" id="WP_012858089.1">
    <property type="nucleotide sequence ID" value="NC_013515.1"/>
</dbReference>
<proteinExistence type="predicted"/>
<dbReference type="eggNOG" id="COG2211">
    <property type="taxonomic scope" value="Bacteria"/>
</dbReference>
<evidence type="ECO:0000256" key="3">
    <source>
        <dbReference type="ARBA" id="ARBA00022692"/>
    </source>
</evidence>
<keyword evidence="2" id="KW-1003">Cell membrane</keyword>
<feature type="transmembrane region" description="Helical" evidence="6">
    <location>
        <begin position="21"/>
        <end position="44"/>
    </location>
</feature>
<dbReference type="EMBL" id="CP001779">
    <property type="protein sequence ID" value="ACZ00531.1"/>
    <property type="molecule type" value="Genomic_DNA"/>
</dbReference>
<evidence type="ECO:0000256" key="5">
    <source>
        <dbReference type="ARBA" id="ARBA00023136"/>
    </source>
</evidence>
<reference evidence="8 9" key="1">
    <citation type="journal article" date="2009" name="Stand. Genomic Sci.">
        <title>Complete genome sequence of Streptobacillus moniliformis type strain (9901T).</title>
        <authorList>
            <person name="Nolan M."/>
            <person name="Gronow S."/>
            <person name="Lapidus A."/>
            <person name="Ivanova N."/>
            <person name="Copeland A."/>
            <person name="Lucas S."/>
            <person name="Del Rio T.G."/>
            <person name="Chen F."/>
            <person name="Tice H."/>
            <person name="Pitluck S."/>
            <person name="Cheng J.F."/>
            <person name="Sims D."/>
            <person name="Meincke L."/>
            <person name="Bruce D."/>
            <person name="Goodwin L."/>
            <person name="Brettin T."/>
            <person name="Han C."/>
            <person name="Detter J.C."/>
            <person name="Ovchinikova G."/>
            <person name="Pati A."/>
            <person name="Mavromatis K."/>
            <person name="Mikhailova N."/>
            <person name="Chen A."/>
            <person name="Palaniappan K."/>
            <person name="Land M."/>
            <person name="Hauser L."/>
            <person name="Chang Y.J."/>
            <person name="Jeffries C.D."/>
            <person name="Rohde M."/>
            <person name="Sproer C."/>
            <person name="Goker M."/>
            <person name="Bristow J."/>
            <person name="Eisen J.A."/>
            <person name="Markowitz V."/>
            <person name="Hugenholtz P."/>
            <person name="Kyrpides N.C."/>
            <person name="Klenk H.P."/>
            <person name="Chain P."/>
        </authorList>
    </citation>
    <scope>NUCLEOTIDE SEQUENCE [LARGE SCALE GENOMIC DNA]</scope>
    <source>
        <strain evidence="9">ATCC 14647 / DSM 12112 / NCTC 10651 / 9901</strain>
    </source>
</reference>
<evidence type="ECO:0000256" key="4">
    <source>
        <dbReference type="ARBA" id="ARBA00022989"/>
    </source>
</evidence>
<feature type="transmembrane region" description="Helical" evidence="6">
    <location>
        <begin position="91"/>
        <end position="109"/>
    </location>
</feature>
<evidence type="ECO:0000313" key="8">
    <source>
        <dbReference type="EMBL" id="ACZ00531.1"/>
    </source>
</evidence>
<dbReference type="PANTHER" id="PTHR23513">
    <property type="entry name" value="INTEGRAL MEMBRANE EFFLUX PROTEIN-RELATED"/>
    <property type="match status" value="1"/>
</dbReference>
<dbReference type="AlphaFoldDB" id="D1AW55"/>
<feature type="transmembrane region" description="Helical" evidence="6">
    <location>
        <begin position="64"/>
        <end position="84"/>
    </location>
</feature>
<evidence type="ECO:0000256" key="6">
    <source>
        <dbReference type="SAM" id="Phobius"/>
    </source>
</evidence>
<dbReference type="STRING" id="519441.Smon_0033"/>
<evidence type="ECO:0000313" key="9">
    <source>
        <dbReference type="Proteomes" id="UP000002072"/>
    </source>
</evidence>
<dbReference type="HOGENOM" id="CLU_1320308_0_0_0"/>
<protein>
    <recommendedName>
        <fullName evidence="7">Major facilitator superfamily (MFS) profile domain-containing protein</fullName>
    </recommendedName>
</protein>
<keyword evidence="3 6" id="KW-0812">Transmembrane</keyword>
<dbReference type="OrthoDB" id="9815525at2"/>
<dbReference type="PROSITE" id="PS50850">
    <property type="entry name" value="MFS"/>
    <property type="match status" value="1"/>
</dbReference>
<feature type="transmembrane region" description="Helical" evidence="6">
    <location>
        <begin position="115"/>
        <end position="134"/>
    </location>
</feature>
<name>D1AW55_STRM9</name>
<organism evidence="8 9">
    <name type="scientific">Streptobacillus moniliformis (strain ATCC 14647 / DSM 12112 / NCTC 10651 / 9901)</name>
    <dbReference type="NCBI Taxonomy" id="519441"/>
    <lineage>
        <taxon>Bacteria</taxon>
        <taxon>Fusobacteriati</taxon>
        <taxon>Fusobacteriota</taxon>
        <taxon>Fusobacteriia</taxon>
        <taxon>Fusobacteriales</taxon>
        <taxon>Leptotrichiaceae</taxon>
        <taxon>Streptobacillus</taxon>
    </lineage>
</organism>
<accession>D1AW55</accession>
<dbReference type="Gene3D" id="1.20.1250.20">
    <property type="entry name" value="MFS general substrate transporter like domains"/>
    <property type="match status" value="1"/>
</dbReference>
<dbReference type="InterPro" id="IPR011701">
    <property type="entry name" value="MFS"/>
</dbReference>